<protein>
    <submittedName>
        <fullName evidence="1">Uncharacterized protein</fullName>
    </submittedName>
</protein>
<dbReference type="Proteomes" id="UP000288805">
    <property type="component" value="Unassembled WGS sequence"/>
</dbReference>
<sequence length="115" mass="13181">MANLWNNWIHMIRLLAGGGDWNTFFKVAIPLYFLKLICVTMPDIGSWRGIGLGIHFILVYEQYEEEMDGLAEVLFDSIKKSKRLLMRNLPAPLVSFLCNRDALPDDEGFTMAKSQ</sequence>
<dbReference type="AlphaFoldDB" id="A0A438CBV7"/>
<reference evidence="1 2" key="1">
    <citation type="journal article" date="2018" name="PLoS Genet.">
        <title>Population sequencing reveals clonal diversity and ancestral inbreeding in the grapevine cultivar Chardonnay.</title>
        <authorList>
            <person name="Roach M.J."/>
            <person name="Johnson D.L."/>
            <person name="Bohlmann J."/>
            <person name="van Vuuren H.J."/>
            <person name="Jones S.J."/>
            <person name="Pretorius I.S."/>
            <person name="Schmidt S.A."/>
            <person name="Borneman A.R."/>
        </authorList>
    </citation>
    <scope>NUCLEOTIDE SEQUENCE [LARGE SCALE GENOMIC DNA]</scope>
    <source>
        <strain evidence="2">cv. Chardonnay</strain>
        <tissue evidence="1">Leaf</tissue>
    </source>
</reference>
<proteinExistence type="predicted"/>
<organism evidence="1 2">
    <name type="scientific">Vitis vinifera</name>
    <name type="common">Grape</name>
    <dbReference type="NCBI Taxonomy" id="29760"/>
    <lineage>
        <taxon>Eukaryota</taxon>
        <taxon>Viridiplantae</taxon>
        <taxon>Streptophyta</taxon>
        <taxon>Embryophyta</taxon>
        <taxon>Tracheophyta</taxon>
        <taxon>Spermatophyta</taxon>
        <taxon>Magnoliopsida</taxon>
        <taxon>eudicotyledons</taxon>
        <taxon>Gunneridae</taxon>
        <taxon>Pentapetalae</taxon>
        <taxon>rosids</taxon>
        <taxon>Vitales</taxon>
        <taxon>Vitaceae</taxon>
        <taxon>Viteae</taxon>
        <taxon>Vitis</taxon>
    </lineage>
</organism>
<name>A0A438CBV7_VITVI</name>
<accession>A0A438CBV7</accession>
<evidence type="ECO:0000313" key="2">
    <source>
        <dbReference type="Proteomes" id="UP000288805"/>
    </source>
</evidence>
<gene>
    <name evidence="1" type="ORF">CK203_110774</name>
</gene>
<dbReference type="EMBL" id="QGNW01002343">
    <property type="protein sequence ID" value="RVW20733.1"/>
    <property type="molecule type" value="Genomic_DNA"/>
</dbReference>
<evidence type="ECO:0000313" key="1">
    <source>
        <dbReference type="EMBL" id="RVW20733.1"/>
    </source>
</evidence>
<comment type="caution">
    <text evidence="1">The sequence shown here is derived from an EMBL/GenBank/DDBJ whole genome shotgun (WGS) entry which is preliminary data.</text>
</comment>